<dbReference type="KEGG" id="shyd:CJD35_08465"/>
<dbReference type="RefSeq" id="WP_017184014.1">
    <property type="nucleotide sequence ID" value="NZ_CP022745.1"/>
</dbReference>
<evidence type="ECO:0000313" key="1">
    <source>
        <dbReference type="EMBL" id="ASY44469.1"/>
    </source>
</evidence>
<organism evidence="1 2">
    <name type="scientific">Sphingobium xenophagum</name>
    <dbReference type="NCBI Taxonomy" id="121428"/>
    <lineage>
        <taxon>Bacteria</taxon>
        <taxon>Pseudomonadati</taxon>
        <taxon>Pseudomonadota</taxon>
        <taxon>Alphaproteobacteria</taxon>
        <taxon>Sphingomonadales</taxon>
        <taxon>Sphingomonadaceae</taxon>
        <taxon>Sphingobium</taxon>
    </lineage>
</organism>
<proteinExistence type="predicted"/>
<evidence type="ECO:0000313" key="2">
    <source>
        <dbReference type="Proteomes" id="UP000217141"/>
    </source>
</evidence>
<dbReference type="EMBL" id="CP022745">
    <property type="protein sequence ID" value="ASY44469.1"/>
    <property type="molecule type" value="Genomic_DNA"/>
</dbReference>
<protein>
    <submittedName>
        <fullName evidence="1">Uncharacterized protein</fullName>
    </submittedName>
</protein>
<name>A0A249MTJ8_SPHXE</name>
<accession>A0A249MTJ8</accession>
<sequence length="114" mass="12016">MKKPLAPKAPRVSVTAPKKTGLLRKAARVGATVVATRVAADTGKKGVFGLLAGMGAKRIITRYPVGALVVTGAYMAGKLYEAKREVDRKRAIKALPDLSKEPVPINAARKVAKP</sequence>
<reference evidence="1 2" key="1">
    <citation type="submission" date="2017-08" db="EMBL/GenBank/DDBJ databases">
        <title>Whole Genome Sequence of Sphingobium hydrophobicum C1: Insights into Adaption to the Electronic-waste Contaminated Sediment.</title>
        <authorList>
            <person name="Song D."/>
            <person name="Chen X."/>
            <person name="Xu M."/>
        </authorList>
    </citation>
    <scope>NUCLEOTIDE SEQUENCE [LARGE SCALE GENOMIC DNA]</scope>
    <source>
        <strain evidence="1 2">C1</strain>
    </source>
</reference>
<dbReference type="AlphaFoldDB" id="A0A249MTJ8"/>
<gene>
    <name evidence="1" type="ORF">CJD35_08465</name>
</gene>
<dbReference type="Proteomes" id="UP000217141">
    <property type="component" value="Chromosome I"/>
</dbReference>